<proteinExistence type="predicted"/>
<evidence type="ECO:0000313" key="2">
    <source>
        <dbReference type="EMBL" id="GAA3792589.1"/>
    </source>
</evidence>
<evidence type="ECO:0000313" key="3">
    <source>
        <dbReference type="Proteomes" id="UP001501624"/>
    </source>
</evidence>
<feature type="compositionally biased region" description="Low complexity" evidence="1">
    <location>
        <begin position="52"/>
        <end position="64"/>
    </location>
</feature>
<accession>A0ABP7HMU5</accession>
<feature type="compositionally biased region" description="Basic and acidic residues" evidence="1">
    <location>
        <begin position="184"/>
        <end position="197"/>
    </location>
</feature>
<protein>
    <submittedName>
        <fullName evidence="2">Uncharacterized protein</fullName>
    </submittedName>
</protein>
<comment type="caution">
    <text evidence="2">The sequence shown here is derived from an EMBL/GenBank/DDBJ whole genome shotgun (WGS) entry which is preliminary data.</text>
</comment>
<sequence>MVTDDGGDEGSDVCLRGELGGDRVSTGNGLDDCGVLARGVPETAGAQGHAEPQPGDPGVQPGDDSGSRRLTRQARDQVVDFVAQPEAVDRVGAVRGGSQTVAGGAQAPAFILGRPHRRACGEKAVQRQPALQDFDRFADRDHPDPGVAAAHAVDQPLGRQFVQSLPDTVARDAQSRGDFLGDDPLSRREVSGHDRPAEGVPDVGGARSSASRSDVHRHLHRDC</sequence>
<feature type="region of interest" description="Disordered" evidence="1">
    <location>
        <begin position="1"/>
        <end position="75"/>
    </location>
</feature>
<feature type="region of interest" description="Disordered" evidence="1">
    <location>
        <begin position="166"/>
        <end position="223"/>
    </location>
</feature>
<reference evidence="3" key="1">
    <citation type="journal article" date="2019" name="Int. J. Syst. Evol. Microbiol.">
        <title>The Global Catalogue of Microorganisms (GCM) 10K type strain sequencing project: providing services to taxonomists for standard genome sequencing and annotation.</title>
        <authorList>
            <consortium name="The Broad Institute Genomics Platform"/>
            <consortium name="The Broad Institute Genome Sequencing Center for Infectious Disease"/>
            <person name="Wu L."/>
            <person name="Ma J."/>
        </authorList>
    </citation>
    <scope>NUCLEOTIDE SEQUENCE [LARGE SCALE GENOMIC DNA]</scope>
    <source>
        <strain evidence="3">JCM 17017</strain>
    </source>
</reference>
<dbReference type="Proteomes" id="UP001501624">
    <property type="component" value="Unassembled WGS sequence"/>
</dbReference>
<feature type="compositionally biased region" description="Acidic residues" evidence="1">
    <location>
        <begin position="1"/>
        <end position="11"/>
    </location>
</feature>
<feature type="region of interest" description="Disordered" evidence="1">
    <location>
        <begin position="136"/>
        <end position="155"/>
    </location>
</feature>
<evidence type="ECO:0000256" key="1">
    <source>
        <dbReference type="SAM" id="MobiDB-lite"/>
    </source>
</evidence>
<gene>
    <name evidence="2" type="ORF">GCM10022380_06650</name>
</gene>
<name>A0ABP7HMU5_9PSEU</name>
<feature type="compositionally biased region" description="Basic and acidic residues" evidence="1">
    <location>
        <begin position="213"/>
        <end position="223"/>
    </location>
</feature>
<keyword evidence="3" id="KW-1185">Reference proteome</keyword>
<organism evidence="2 3">
    <name type="scientific">Amycolatopsis tucumanensis</name>
    <dbReference type="NCBI Taxonomy" id="401106"/>
    <lineage>
        <taxon>Bacteria</taxon>
        <taxon>Bacillati</taxon>
        <taxon>Actinomycetota</taxon>
        <taxon>Actinomycetes</taxon>
        <taxon>Pseudonocardiales</taxon>
        <taxon>Pseudonocardiaceae</taxon>
        <taxon>Amycolatopsis</taxon>
    </lineage>
</organism>
<dbReference type="EMBL" id="BAABCM010000001">
    <property type="protein sequence ID" value="GAA3792589.1"/>
    <property type="molecule type" value="Genomic_DNA"/>
</dbReference>